<accession>A0A4Z0GEC6</accession>
<dbReference type="InterPro" id="IPR051340">
    <property type="entry name" value="Haloalkane_dehalogenase"/>
</dbReference>
<dbReference type="Proteomes" id="UP000297948">
    <property type="component" value="Unassembled WGS sequence"/>
</dbReference>
<dbReference type="PANTHER" id="PTHR42977">
    <property type="entry name" value="HYDROLASE-RELATED"/>
    <property type="match status" value="1"/>
</dbReference>
<dbReference type="PANTHER" id="PTHR42977:SF3">
    <property type="entry name" value="AB HYDROLASE-1 DOMAIN-CONTAINING PROTEIN"/>
    <property type="match status" value="1"/>
</dbReference>
<proteinExistence type="predicted"/>
<feature type="domain" description="AB hydrolase-1" evidence="2">
    <location>
        <begin position="65"/>
        <end position="305"/>
    </location>
</feature>
<reference evidence="3 4" key="1">
    <citation type="submission" date="2019-03" db="EMBL/GenBank/DDBJ databases">
        <authorList>
            <person name="Gonzalez-Pimentel J.L."/>
        </authorList>
    </citation>
    <scope>NUCLEOTIDE SEQUENCE [LARGE SCALE GENOMIC DNA]</scope>
    <source>
        <strain evidence="3 4">JCM 31289</strain>
    </source>
</reference>
<keyword evidence="4" id="KW-1185">Reference proteome</keyword>
<evidence type="ECO:0000313" key="4">
    <source>
        <dbReference type="Proteomes" id="UP000297948"/>
    </source>
</evidence>
<dbReference type="InterPro" id="IPR029058">
    <property type="entry name" value="AB_hydrolase_fold"/>
</dbReference>
<dbReference type="SUPFAM" id="SSF53474">
    <property type="entry name" value="alpha/beta-Hydrolases"/>
    <property type="match status" value="1"/>
</dbReference>
<dbReference type="GO" id="GO:0004301">
    <property type="term" value="F:epoxide hydrolase activity"/>
    <property type="evidence" value="ECO:0007669"/>
    <property type="project" value="TreeGrafter"/>
</dbReference>
<keyword evidence="1 3" id="KW-0378">Hydrolase</keyword>
<protein>
    <submittedName>
        <fullName evidence="3">Alpha/beta hydrolase</fullName>
    </submittedName>
</protein>
<dbReference type="PRINTS" id="PR00111">
    <property type="entry name" value="ABHYDROLASE"/>
</dbReference>
<dbReference type="Pfam" id="PF00561">
    <property type="entry name" value="Abhydrolase_1"/>
    <property type="match status" value="1"/>
</dbReference>
<sequence>MPLMLSPALDSLARQALSLMHHWREKELVMTASPISVARTVHRHLEVDGVRVFYRESIPERADAPVLLLLHGFPSGSHQFRRLIDALGSRYRLIAPDYPGFGHTQAPPGFVHTFDRLADITEGFVRRLGLTRFAMYVFDFGAPVGFRLAERHPERIAGLVVQNGNAYQEGLSDAARAFIASRPETPGAEKTVRELLTLPGTRGQYETGVPDPELLAPDGWTLDQHFLDLPGRQDAQVALAFDYRSNLERYDRWQSWLRRHVPPALVTWGIGDPFFTEAGARAYLRDLPDAELHLFDTGHFALETHLPEIAPLIADFLDRTWSTGERFRGEDPK</sequence>
<comment type="caution">
    <text evidence="3">The sequence shown here is derived from an EMBL/GenBank/DDBJ whole genome shotgun (WGS) entry which is preliminary data.</text>
</comment>
<name>A0A4Z0GEC6_9ACTN</name>
<organism evidence="3 4">
    <name type="scientific">Streptomyces palmae</name>
    <dbReference type="NCBI Taxonomy" id="1701085"/>
    <lineage>
        <taxon>Bacteria</taxon>
        <taxon>Bacillati</taxon>
        <taxon>Actinomycetota</taxon>
        <taxon>Actinomycetes</taxon>
        <taxon>Kitasatosporales</taxon>
        <taxon>Streptomycetaceae</taxon>
        <taxon>Streptomyces</taxon>
    </lineage>
</organism>
<evidence type="ECO:0000313" key="3">
    <source>
        <dbReference type="EMBL" id="TGA93683.1"/>
    </source>
</evidence>
<dbReference type="InterPro" id="IPR000073">
    <property type="entry name" value="AB_hydrolase_1"/>
</dbReference>
<evidence type="ECO:0000256" key="1">
    <source>
        <dbReference type="ARBA" id="ARBA00022801"/>
    </source>
</evidence>
<dbReference type="OrthoDB" id="5431692at2"/>
<dbReference type="Gene3D" id="3.40.50.1820">
    <property type="entry name" value="alpha/beta hydrolase"/>
    <property type="match status" value="1"/>
</dbReference>
<gene>
    <name evidence="3" type="ORF">E4099_26670</name>
</gene>
<evidence type="ECO:0000259" key="2">
    <source>
        <dbReference type="Pfam" id="PF00561"/>
    </source>
</evidence>
<dbReference type="AlphaFoldDB" id="A0A4Z0GEC6"/>
<dbReference type="EMBL" id="SRID01000362">
    <property type="protein sequence ID" value="TGA93683.1"/>
    <property type="molecule type" value="Genomic_DNA"/>
</dbReference>